<gene>
    <name evidence="1" type="ORF">GO493_05640</name>
</gene>
<dbReference type="RefSeq" id="WP_157305115.1">
    <property type="nucleotide sequence ID" value="NZ_WRXN01000001.1"/>
</dbReference>
<name>A0A7K1U155_9BACT</name>
<comment type="caution">
    <text evidence="1">The sequence shown here is derived from an EMBL/GenBank/DDBJ whole genome shotgun (WGS) entry which is preliminary data.</text>
</comment>
<evidence type="ECO:0000313" key="1">
    <source>
        <dbReference type="EMBL" id="MVT07735.1"/>
    </source>
</evidence>
<proteinExistence type="predicted"/>
<dbReference type="AlphaFoldDB" id="A0A7K1U155"/>
<dbReference type="EMBL" id="WRXN01000001">
    <property type="protein sequence ID" value="MVT07735.1"/>
    <property type="molecule type" value="Genomic_DNA"/>
</dbReference>
<evidence type="ECO:0000313" key="2">
    <source>
        <dbReference type="Proteomes" id="UP000461730"/>
    </source>
</evidence>
<dbReference type="Proteomes" id="UP000461730">
    <property type="component" value="Unassembled WGS sequence"/>
</dbReference>
<reference evidence="1 2" key="1">
    <citation type="submission" date="2019-12" db="EMBL/GenBank/DDBJ databases">
        <title>Chitinophaga sp. strain ysch24 (GDMCC 1.1355), whole genome shotgun sequence.</title>
        <authorList>
            <person name="Zhang X."/>
        </authorList>
    </citation>
    <scope>NUCLEOTIDE SEQUENCE [LARGE SCALE GENOMIC DNA]</scope>
    <source>
        <strain evidence="2">ysch24</strain>
    </source>
</reference>
<organism evidence="1 2">
    <name type="scientific">Chitinophaga tropicalis</name>
    <dbReference type="NCBI Taxonomy" id="2683588"/>
    <lineage>
        <taxon>Bacteria</taxon>
        <taxon>Pseudomonadati</taxon>
        <taxon>Bacteroidota</taxon>
        <taxon>Chitinophagia</taxon>
        <taxon>Chitinophagales</taxon>
        <taxon>Chitinophagaceae</taxon>
        <taxon>Chitinophaga</taxon>
    </lineage>
</organism>
<protein>
    <submittedName>
        <fullName evidence="1">Uncharacterized protein</fullName>
    </submittedName>
</protein>
<accession>A0A7K1U155</accession>
<sequence>MHKQVIKKVLVDIREGLLQGADTAICQEGLVKPSDIHYRKTDVALPLLILRMPDREIKLHNYDMHALRDTLLQIKKGALPAYLEEIGLVGNNKQLVNVGAIILRKMADREMQQHARLTVKKLRGSVHKGKRRW</sequence>
<keyword evidence="2" id="KW-1185">Reference proteome</keyword>